<dbReference type="Proteomes" id="UP000279908">
    <property type="component" value="Unassembled WGS sequence"/>
</dbReference>
<name>A0A3S0N916_CHLPH</name>
<dbReference type="AlphaFoldDB" id="A0A3S0N916"/>
<dbReference type="Pfam" id="PF13384">
    <property type="entry name" value="HTH_23"/>
    <property type="match status" value="1"/>
</dbReference>
<dbReference type="EMBL" id="RXYK01000054">
    <property type="protein sequence ID" value="RTY34203.1"/>
    <property type="molecule type" value="Genomic_DNA"/>
</dbReference>
<evidence type="ECO:0000313" key="2">
    <source>
        <dbReference type="Proteomes" id="UP000279908"/>
    </source>
</evidence>
<sequence>KARGTYQGARGRLILEDHKAEVIMLIEEAHENGARYSKACVVVGISHRTLQRWKQGCLKDRRKGLELQGKNEHFKKPKTSIGNNCVSILLERDIPRSNASVSGYKRRGYTQTGASVALPCYGSFCRKSIRTSGS</sequence>
<gene>
    <name evidence="1" type="ORF">EKD02_09890</name>
</gene>
<comment type="caution">
    <text evidence="1">The sequence shown here is derived from an EMBL/GenBank/DDBJ whole genome shotgun (WGS) entry which is preliminary data.</text>
</comment>
<reference evidence="1 2" key="1">
    <citation type="submission" date="2018-12" db="EMBL/GenBank/DDBJ databases">
        <authorList>
            <person name="Lunina O.N."/>
            <person name="Grouzdev D.S."/>
            <person name="Gorlenko V.M."/>
            <person name="Savvichev A.S."/>
        </authorList>
    </citation>
    <scope>NUCLEOTIDE SEQUENCE [LARGE SCALE GENOMIC DNA]</scope>
    <source>
        <strain evidence="1 2">BrKhr-17</strain>
    </source>
</reference>
<evidence type="ECO:0000313" key="1">
    <source>
        <dbReference type="EMBL" id="RTY34203.1"/>
    </source>
</evidence>
<accession>A0A3S0N916</accession>
<protein>
    <submittedName>
        <fullName evidence="1">Helix-turn-helix domain-containing protein</fullName>
    </submittedName>
</protein>
<feature type="non-terminal residue" evidence="1">
    <location>
        <position position="1"/>
    </location>
</feature>
<organism evidence="1 2">
    <name type="scientific">Chlorobium phaeovibrioides</name>
    <dbReference type="NCBI Taxonomy" id="1094"/>
    <lineage>
        <taxon>Bacteria</taxon>
        <taxon>Pseudomonadati</taxon>
        <taxon>Chlorobiota</taxon>
        <taxon>Chlorobiia</taxon>
        <taxon>Chlorobiales</taxon>
        <taxon>Chlorobiaceae</taxon>
        <taxon>Chlorobium/Pelodictyon group</taxon>
        <taxon>Chlorobium</taxon>
    </lineage>
</organism>
<proteinExistence type="predicted"/>